<organism evidence="6 7">
    <name type="scientific">Cohnella lupini</name>
    <dbReference type="NCBI Taxonomy" id="1294267"/>
    <lineage>
        <taxon>Bacteria</taxon>
        <taxon>Bacillati</taxon>
        <taxon>Bacillota</taxon>
        <taxon>Bacilli</taxon>
        <taxon>Bacillales</taxon>
        <taxon>Paenibacillaceae</taxon>
        <taxon>Cohnella</taxon>
    </lineage>
</organism>
<gene>
    <name evidence="6" type="ORF">DFP95_10826</name>
</gene>
<name>A0A3D9I9R9_9BACL</name>
<evidence type="ECO:0000259" key="5">
    <source>
        <dbReference type="PROSITE" id="PS50893"/>
    </source>
</evidence>
<dbReference type="InterPro" id="IPR017871">
    <property type="entry name" value="ABC_transporter-like_CS"/>
</dbReference>
<dbReference type="Gene3D" id="3.40.50.300">
    <property type="entry name" value="P-loop containing nucleotide triphosphate hydrolases"/>
    <property type="match status" value="1"/>
</dbReference>
<evidence type="ECO:0000313" key="7">
    <source>
        <dbReference type="Proteomes" id="UP000256869"/>
    </source>
</evidence>
<dbReference type="InterPro" id="IPR003439">
    <property type="entry name" value="ABC_transporter-like_ATP-bd"/>
</dbReference>
<evidence type="ECO:0000256" key="2">
    <source>
        <dbReference type="ARBA" id="ARBA00022741"/>
    </source>
</evidence>
<accession>A0A3D9I9R9</accession>
<dbReference type="PROSITE" id="PS50893">
    <property type="entry name" value="ABC_TRANSPORTER_2"/>
    <property type="match status" value="1"/>
</dbReference>
<keyword evidence="2" id="KW-0547">Nucleotide-binding</keyword>
<evidence type="ECO:0000256" key="4">
    <source>
        <dbReference type="ARBA" id="ARBA00022967"/>
    </source>
</evidence>
<dbReference type="SMART" id="SM00382">
    <property type="entry name" value="AAA"/>
    <property type="match status" value="1"/>
</dbReference>
<dbReference type="RefSeq" id="WP_115993492.1">
    <property type="nucleotide sequence ID" value="NZ_QRDY01000008.1"/>
</dbReference>
<dbReference type="InterPro" id="IPR003593">
    <property type="entry name" value="AAA+_ATPase"/>
</dbReference>
<dbReference type="SUPFAM" id="SSF52540">
    <property type="entry name" value="P-loop containing nucleoside triphosphate hydrolases"/>
    <property type="match status" value="1"/>
</dbReference>
<dbReference type="CDD" id="cd03214">
    <property type="entry name" value="ABC_Iron-Siderophores_B12_Hemin"/>
    <property type="match status" value="1"/>
</dbReference>
<dbReference type="AlphaFoldDB" id="A0A3D9I9R9"/>
<dbReference type="EMBL" id="QRDY01000008">
    <property type="protein sequence ID" value="RED58502.1"/>
    <property type="molecule type" value="Genomic_DNA"/>
</dbReference>
<dbReference type="InterPro" id="IPR027417">
    <property type="entry name" value="P-loop_NTPase"/>
</dbReference>
<dbReference type="PANTHER" id="PTHR42794">
    <property type="entry name" value="HEMIN IMPORT ATP-BINDING PROTEIN HMUV"/>
    <property type="match status" value="1"/>
</dbReference>
<evidence type="ECO:0000313" key="6">
    <source>
        <dbReference type="EMBL" id="RED58502.1"/>
    </source>
</evidence>
<sequence length="262" mass="29492">MLVVHDLCKSYQETKVLDRIGFSVDDGDFFGVLGPNGSGKSTLLKLISGVEKADSGQLLLNGTPVENYSRKQLSRSMAVLQQEALPVVNFTVQEVVEMGRYPYQNWMGEEKGNQGQLVDSILHKLDLNRLRDRSLQELSGGERQRVALGKVMAQQPRWLLLDEPTTYLDIGYQIQMMDIIKAWQKEEKLTVIAVLHDLNLASLYCNRMVLMQDGNGIRVGAPKDIMQSELIQRVYGTKPIIVEHPVHLLPQIMLQQGGSFVE</sequence>
<reference evidence="6 7" key="1">
    <citation type="submission" date="2018-07" db="EMBL/GenBank/DDBJ databases">
        <title>Genomic Encyclopedia of Type Strains, Phase III (KMG-III): the genomes of soil and plant-associated and newly described type strains.</title>
        <authorList>
            <person name="Whitman W."/>
        </authorList>
    </citation>
    <scope>NUCLEOTIDE SEQUENCE [LARGE SCALE GENOMIC DNA]</scope>
    <source>
        <strain evidence="6 7">CECT 8236</strain>
    </source>
</reference>
<evidence type="ECO:0000256" key="3">
    <source>
        <dbReference type="ARBA" id="ARBA00022840"/>
    </source>
</evidence>
<dbReference type="Proteomes" id="UP000256869">
    <property type="component" value="Unassembled WGS sequence"/>
</dbReference>
<dbReference type="OrthoDB" id="9787851at2"/>
<evidence type="ECO:0000256" key="1">
    <source>
        <dbReference type="ARBA" id="ARBA00022448"/>
    </source>
</evidence>
<protein>
    <submittedName>
        <fullName evidence="6">Iron complex transport system ATP-binding protein</fullName>
    </submittedName>
</protein>
<dbReference type="Pfam" id="PF00005">
    <property type="entry name" value="ABC_tran"/>
    <property type="match status" value="1"/>
</dbReference>
<comment type="caution">
    <text evidence="6">The sequence shown here is derived from an EMBL/GenBank/DDBJ whole genome shotgun (WGS) entry which is preliminary data.</text>
</comment>
<proteinExistence type="predicted"/>
<feature type="domain" description="ABC transporter" evidence="5">
    <location>
        <begin position="2"/>
        <end position="238"/>
    </location>
</feature>
<dbReference type="PANTHER" id="PTHR42794:SF1">
    <property type="entry name" value="HEMIN IMPORT ATP-BINDING PROTEIN HMUV"/>
    <property type="match status" value="1"/>
</dbReference>
<keyword evidence="3 6" id="KW-0067">ATP-binding</keyword>
<keyword evidence="1" id="KW-0813">Transport</keyword>
<dbReference type="FunFam" id="3.40.50.300:FF:000134">
    <property type="entry name" value="Iron-enterobactin ABC transporter ATP-binding protein"/>
    <property type="match status" value="1"/>
</dbReference>
<dbReference type="GO" id="GO:0016887">
    <property type="term" value="F:ATP hydrolysis activity"/>
    <property type="evidence" value="ECO:0007669"/>
    <property type="project" value="InterPro"/>
</dbReference>
<dbReference type="PROSITE" id="PS00211">
    <property type="entry name" value="ABC_TRANSPORTER_1"/>
    <property type="match status" value="1"/>
</dbReference>
<keyword evidence="7" id="KW-1185">Reference proteome</keyword>
<keyword evidence="4" id="KW-1278">Translocase</keyword>
<dbReference type="GO" id="GO:0005524">
    <property type="term" value="F:ATP binding"/>
    <property type="evidence" value="ECO:0007669"/>
    <property type="project" value="UniProtKB-KW"/>
</dbReference>